<dbReference type="GO" id="GO:0004175">
    <property type="term" value="F:endopeptidase activity"/>
    <property type="evidence" value="ECO:0007669"/>
    <property type="project" value="UniProtKB-ARBA"/>
</dbReference>
<organism evidence="3 4">
    <name type="scientific">Eragrostis curvula</name>
    <name type="common">weeping love grass</name>
    <dbReference type="NCBI Taxonomy" id="38414"/>
    <lineage>
        <taxon>Eukaryota</taxon>
        <taxon>Viridiplantae</taxon>
        <taxon>Streptophyta</taxon>
        <taxon>Embryophyta</taxon>
        <taxon>Tracheophyta</taxon>
        <taxon>Spermatophyta</taxon>
        <taxon>Magnoliopsida</taxon>
        <taxon>Liliopsida</taxon>
        <taxon>Poales</taxon>
        <taxon>Poaceae</taxon>
        <taxon>PACMAD clade</taxon>
        <taxon>Chloridoideae</taxon>
        <taxon>Eragrostideae</taxon>
        <taxon>Eragrostidinae</taxon>
        <taxon>Eragrostis</taxon>
    </lineage>
</organism>
<dbReference type="GO" id="GO:0080120">
    <property type="term" value="P:CAAX-box protein maturation"/>
    <property type="evidence" value="ECO:0007669"/>
    <property type="project" value="UniProtKB-ARBA"/>
</dbReference>
<dbReference type="EMBL" id="RWGY01000007">
    <property type="protein sequence ID" value="TVU39415.1"/>
    <property type="molecule type" value="Genomic_DNA"/>
</dbReference>
<sequence>MLLIAPAAASRIHLLRSRRVGGGGGGGGAPPTFAVGVDALTGPQLRSLSSSFSCACSPLPSPGDDGKDGAPNLFDESSILSPVIPWEVDDIWRTYAGYFFIVHMPLSFGGLGVVAKVLNCSSLNPMTTVISTITLQLVELTLALSLLQYTAIPGHDVQAYFVGKVSTQRNWINAAVLGFGLLMTLVLITSIVADKLIGPEDAYDPTLKDILSDSPTSKLLCFVLYSVVAPLSEETIYRGFLLTALSSSMKMRDAIMISSLVFSVAHLSGASFIQLFVVGCITGLAYCRTGTLVSSFTIHSLYNAAILFMALLS</sequence>
<evidence type="ECO:0000256" key="1">
    <source>
        <dbReference type="SAM" id="Phobius"/>
    </source>
</evidence>
<comment type="caution">
    <text evidence="3">The sequence shown here is derived from an EMBL/GenBank/DDBJ whole genome shotgun (WGS) entry which is preliminary data.</text>
</comment>
<evidence type="ECO:0000259" key="2">
    <source>
        <dbReference type="Pfam" id="PF02517"/>
    </source>
</evidence>
<feature type="transmembrane region" description="Helical" evidence="1">
    <location>
        <begin position="130"/>
        <end position="151"/>
    </location>
</feature>
<feature type="transmembrane region" description="Helical" evidence="1">
    <location>
        <begin position="171"/>
        <end position="193"/>
    </location>
</feature>
<dbReference type="PANTHER" id="PTHR43592:SF4">
    <property type="entry name" value="CAAX AMINO TERMINAL PROTEASE FAMILY PROTEIN"/>
    <property type="match status" value="1"/>
</dbReference>
<feature type="transmembrane region" description="Helical" evidence="1">
    <location>
        <begin position="95"/>
        <end position="118"/>
    </location>
</feature>
<protein>
    <recommendedName>
        <fullName evidence="2">CAAX prenyl protease 2/Lysostaphin resistance protein A-like domain-containing protein</fullName>
    </recommendedName>
</protein>
<keyword evidence="1" id="KW-1133">Transmembrane helix</keyword>
<keyword evidence="1" id="KW-0812">Transmembrane</keyword>
<name>A0A5J9VV04_9POAL</name>
<dbReference type="InterPro" id="IPR003675">
    <property type="entry name" value="Rce1/LyrA-like_dom"/>
</dbReference>
<feature type="domain" description="CAAX prenyl protease 2/Lysostaphin resistance protein A-like" evidence="2">
    <location>
        <begin position="217"/>
        <end position="304"/>
    </location>
</feature>
<gene>
    <name evidence="3" type="ORF">EJB05_12833</name>
</gene>
<feature type="transmembrane region" description="Helical" evidence="1">
    <location>
        <begin position="292"/>
        <end position="312"/>
    </location>
</feature>
<accession>A0A5J9VV04</accession>
<dbReference type="Pfam" id="PF02517">
    <property type="entry name" value="Rce1-like"/>
    <property type="match status" value="1"/>
</dbReference>
<evidence type="ECO:0000313" key="3">
    <source>
        <dbReference type="EMBL" id="TVU39415.1"/>
    </source>
</evidence>
<dbReference type="PANTHER" id="PTHR43592">
    <property type="entry name" value="CAAX AMINO TERMINAL PROTEASE"/>
    <property type="match status" value="1"/>
</dbReference>
<keyword evidence="1" id="KW-0472">Membrane</keyword>
<dbReference type="Proteomes" id="UP000324897">
    <property type="component" value="Chromosome 4"/>
</dbReference>
<dbReference type="OrthoDB" id="1742244at2759"/>
<dbReference type="Gramene" id="TVU39415">
    <property type="protein sequence ID" value="TVU39415"/>
    <property type="gene ID" value="EJB05_12833"/>
</dbReference>
<reference evidence="3 4" key="1">
    <citation type="journal article" date="2019" name="Sci. Rep.">
        <title>A high-quality genome of Eragrostis curvula grass provides insights into Poaceae evolution and supports new strategies to enhance forage quality.</title>
        <authorList>
            <person name="Carballo J."/>
            <person name="Santos B.A.C.M."/>
            <person name="Zappacosta D."/>
            <person name="Garbus I."/>
            <person name="Selva J.P."/>
            <person name="Gallo C.A."/>
            <person name="Diaz A."/>
            <person name="Albertini E."/>
            <person name="Caccamo M."/>
            <person name="Echenique V."/>
        </authorList>
    </citation>
    <scope>NUCLEOTIDE SEQUENCE [LARGE SCALE GENOMIC DNA]</scope>
    <source>
        <strain evidence="4">cv. Victoria</strain>
        <tissue evidence="3">Leaf</tissue>
    </source>
</reference>
<proteinExistence type="predicted"/>
<evidence type="ECO:0000313" key="4">
    <source>
        <dbReference type="Proteomes" id="UP000324897"/>
    </source>
</evidence>
<feature type="transmembrane region" description="Helical" evidence="1">
    <location>
        <begin position="260"/>
        <end position="286"/>
    </location>
</feature>
<dbReference type="AlphaFoldDB" id="A0A5J9VV04"/>
<keyword evidence="4" id="KW-1185">Reference proteome</keyword>